<dbReference type="KEGG" id="gso:PH603_14135"/>
<sequence length="227" mass="24765">MTTRYMLTALALVAAAPAVQASDIDLEGYVGVVSDYRDRGISLSDKDFAALGSVAAYHTSGLYGGMLAATFDDRLGGQVETEFFAGYRVDKGTVIYDISGELDMYHGDDGTRTLPGVRGSMARDFGLFFVRGGLAWSPEGRWHTPDVASLYAFSDLEVPVPNLPELTFVTRLGYDMRSDGRANLWDWGVGLSAFLLDRVELTLMYDDTSKNDPRASGTVSVGARFYF</sequence>
<protein>
    <submittedName>
        <fullName evidence="2">TorF family putative porin</fullName>
    </submittedName>
</protein>
<dbReference type="RefSeq" id="WP_289503200.1">
    <property type="nucleotide sequence ID" value="NZ_CP116805.1"/>
</dbReference>
<dbReference type="InterPro" id="IPR010239">
    <property type="entry name" value="CHP02001"/>
</dbReference>
<evidence type="ECO:0000313" key="3">
    <source>
        <dbReference type="Proteomes" id="UP001217500"/>
    </source>
</evidence>
<dbReference type="NCBIfam" id="TIGR02001">
    <property type="entry name" value="gcw_chp"/>
    <property type="match status" value="1"/>
</dbReference>
<evidence type="ECO:0000256" key="1">
    <source>
        <dbReference type="SAM" id="SignalP"/>
    </source>
</evidence>
<evidence type="ECO:0000313" key="2">
    <source>
        <dbReference type="EMBL" id="WCL53675.1"/>
    </source>
</evidence>
<accession>A0AAE9XT52</accession>
<name>A0AAE9XT52_9PROT</name>
<dbReference type="Pfam" id="PF09694">
    <property type="entry name" value="Gcw_chp"/>
    <property type="match status" value="1"/>
</dbReference>
<dbReference type="EMBL" id="CP116805">
    <property type="protein sequence ID" value="WCL53675.1"/>
    <property type="molecule type" value="Genomic_DNA"/>
</dbReference>
<proteinExistence type="predicted"/>
<keyword evidence="1" id="KW-0732">Signal</keyword>
<feature type="chain" id="PRO_5041999925" evidence="1">
    <location>
        <begin position="22"/>
        <end position="227"/>
    </location>
</feature>
<keyword evidence="3" id="KW-1185">Reference proteome</keyword>
<dbReference type="AlphaFoldDB" id="A0AAE9XT52"/>
<reference evidence="2" key="1">
    <citation type="submission" date="2023-01" db="EMBL/GenBank/DDBJ databases">
        <title>The genome sequence of Kordiimonadaceae bacterium 6D33.</title>
        <authorList>
            <person name="Liu Y."/>
        </authorList>
    </citation>
    <scope>NUCLEOTIDE SEQUENCE</scope>
    <source>
        <strain evidence="2">6D33</strain>
    </source>
</reference>
<dbReference type="Proteomes" id="UP001217500">
    <property type="component" value="Chromosome"/>
</dbReference>
<feature type="signal peptide" evidence="1">
    <location>
        <begin position="1"/>
        <end position="21"/>
    </location>
</feature>
<gene>
    <name evidence="2" type="ORF">PH603_14135</name>
</gene>
<organism evidence="2 3">
    <name type="scientific">Gimibacter soli</name>
    <dbReference type="NCBI Taxonomy" id="3024400"/>
    <lineage>
        <taxon>Bacteria</taxon>
        <taxon>Pseudomonadati</taxon>
        <taxon>Pseudomonadota</taxon>
        <taxon>Alphaproteobacteria</taxon>
        <taxon>Kordiimonadales</taxon>
        <taxon>Temperatibacteraceae</taxon>
        <taxon>Gimibacter</taxon>
    </lineage>
</organism>